<comment type="similarity">
    <text evidence="2 3">Belongs to the peptidase M14 family.</text>
</comment>
<name>A0A8R1TLQ6_ONCVO</name>
<evidence type="ECO:0000256" key="2">
    <source>
        <dbReference type="ARBA" id="ARBA00005988"/>
    </source>
</evidence>
<keyword evidence="6" id="KW-1185">Reference proteome</keyword>
<dbReference type="GO" id="GO:0006508">
    <property type="term" value="P:proteolysis"/>
    <property type="evidence" value="ECO:0007669"/>
    <property type="project" value="InterPro"/>
</dbReference>
<dbReference type="AlphaFoldDB" id="A0A8R1TLQ6"/>
<comment type="cofactor">
    <cofactor evidence="1">
        <name>Zn(2+)</name>
        <dbReference type="ChEBI" id="CHEBI:29105"/>
    </cofactor>
</comment>
<dbReference type="SUPFAM" id="SSF53187">
    <property type="entry name" value="Zn-dependent exopeptidases"/>
    <property type="match status" value="1"/>
</dbReference>
<feature type="domain" description="Peptidase M14" evidence="4">
    <location>
        <begin position="748"/>
        <end position="1029"/>
    </location>
</feature>
<dbReference type="PROSITE" id="PS52035">
    <property type="entry name" value="PEPTIDASE_M14"/>
    <property type="match status" value="1"/>
</dbReference>
<dbReference type="Gene3D" id="3.40.630.10">
    <property type="entry name" value="Zn peptidases"/>
    <property type="match status" value="1"/>
</dbReference>
<dbReference type="Pfam" id="PF18027">
    <property type="entry name" value="Pepdidase_M14_N"/>
    <property type="match status" value="1"/>
</dbReference>
<dbReference type="Gene3D" id="2.60.40.3120">
    <property type="match status" value="1"/>
</dbReference>
<dbReference type="Pfam" id="PF00246">
    <property type="entry name" value="Peptidase_M14"/>
    <property type="match status" value="1"/>
</dbReference>
<organism evidence="5 6">
    <name type="scientific">Onchocerca volvulus</name>
    <dbReference type="NCBI Taxonomy" id="6282"/>
    <lineage>
        <taxon>Eukaryota</taxon>
        <taxon>Metazoa</taxon>
        <taxon>Ecdysozoa</taxon>
        <taxon>Nematoda</taxon>
        <taxon>Chromadorea</taxon>
        <taxon>Rhabditida</taxon>
        <taxon>Spirurina</taxon>
        <taxon>Spiruromorpha</taxon>
        <taxon>Filarioidea</taxon>
        <taxon>Onchocercidae</taxon>
        <taxon>Onchocerca</taxon>
    </lineage>
</organism>
<dbReference type="InterPro" id="IPR050821">
    <property type="entry name" value="Cytosolic_carboxypeptidase"/>
</dbReference>
<dbReference type="InterPro" id="IPR000834">
    <property type="entry name" value="Peptidase_M14"/>
</dbReference>
<dbReference type="GO" id="GO:0004181">
    <property type="term" value="F:metallocarboxypeptidase activity"/>
    <property type="evidence" value="ECO:0007669"/>
    <property type="project" value="InterPro"/>
</dbReference>
<feature type="active site" description="Proton donor/acceptor" evidence="3">
    <location>
        <position position="993"/>
    </location>
</feature>
<dbReference type="InterPro" id="IPR040626">
    <property type="entry name" value="Pepdidase_M14_N"/>
</dbReference>
<evidence type="ECO:0000256" key="3">
    <source>
        <dbReference type="PROSITE-ProRule" id="PRU01379"/>
    </source>
</evidence>
<evidence type="ECO:0000313" key="6">
    <source>
        <dbReference type="Proteomes" id="UP000024404"/>
    </source>
</evidence>
<reference evidence="6" key="1">
    <citation type="submission" date="2013-10" db="EMBL/GenBank/DDBJ databases">
        <title>Genome sequencing of Onchocerca volvulus.</title>
        <authorList>
            <person name="Cotton J."/>
            <person name="Tsai J."/>
            <person name="Stanley E."/>
            <person name="Tracey A."/>
            <person name="Holroyd N."/>
            <person name="Lustigman S."/>
            <person name="Berriman M."/>
        </authorList>
    </citation>
    <scope>NUCLEOTIDE SEQUENCE</scope>
</reference>
<protein>
    <recommendedName>
        <fullName evidence="4">Peptidase M14 domain-containing protein</fullName>
    </recommendedName>
</protein>
<dbReference type="EMBL" id="CMVM020000007">
    <property type="status" value="NOT_ANNOTATED_CDS"/>
    <property type="molecule type" value="Genomic_DNA"/>
</dbReference>
<dbReference type="GO" id="GO:0008270">
    <property type="term" value="F:zinc ion binding"/>
    <property type="evidence" value="ECO:0007669"/>
    <property type="project" value="InterPro"/>
</dbReference>
<dbReference type="Proteomes" id="UP000024404">
    <property type="component" value="Unassembled WGS sequence"/>
</dbReference>
<dbReference type="PANTHER" id="PTHR12756:SF11">
    <property type="entry name" value="CYTOSOLIC CARBOXYPEPTIDASE 1"/>
    <property type="match status" value="1"/>
</dbReference>
<dbReference type="PANTHER" id="PTHR12756">
    <property type="entry name" value="CYTOSOLIC CARBOXYPEPTIDASE"/>
    <property type="match status" value="1"/>
</dbReference>
<evidence type="ECO:0000259" key="4">
    <source>
        <dbReference type="PROSITE" id="PS52035"/>
    </source>
</evidence>
<evidence type="ECO:0000313" key="5">
    <source>
        <dbReference type="EnsemblMetazoa" id="OVOC11748.1"/>
    </source>
</evidence>
<sequence>MSEEGSSTSAFNNGFDTQNSLSMAVIRLIEMVLKGDNDVKLHEQTEISIRLYTESAAKSVSSYRFLLKSTEQNVNFSIITFQNINSRFNDEYLVQLLKAVEVCRHELTTSFFCRFLLGFITCCKPSASLIRQRRIIRLDGTNSLIRCFVSFIANPVHCSSIDMLCSLLIMLYVRDKKFCLKVRLNGLIVLFQKNLLLFAKDKKMISVLQLCCCCIRSVQNARMFGKNQEFIKDLITAIISGTDAKIVARLTEILYVIIKFRNRYIMTILESNDIFAMLTKTFQKYLQQWFTASGRDFLEICLFTVASLRNLIRLKRNRERLLAIGAMETFNAAISLIDNNKECLDDGLSLESSILTLKESLFALRMNCLPLHPFPIASSTPPPIIFPLPKEIRSNSHQHSPWSREKSVEENFSCISPMRNDEPALSSDEDGGDDEDEALFTVAPLGDNDEDSSHLIPTSFPHHLFLTELTDNYFHYFTEFFRGTITLGSSSMTLFSDKLGLEDFADLVAKASKKIRSPSVFIKIAYPTTILPTSLHSILQPLAKIDSKRDLLIKDIAHSRDDSSFSARVVYDLDCLVCDKTQILASKQTIGNDDENRIGKMKPKDHLLFESRFEGGNLRRATQVDKWHYQLILSPDINQLRPHFQWFFFEVSNNEAGVDYMFEIINCLKKTSMFNRGMQPVLFSVTEACQGNPKWIRVGSAVCYYRNTFIRNDSGKIDAASTPRHYFSLYFTIKFKYHADICYIAYHFPYTYSMLQATLERYLSKNGEEGRLYVRNDQLCTSLAGNTVSLITITANGTKEQLFDRQVVLLCARVHPGENNTSWIMHGIMDFLMSDKEEAVELRDQFVFKLIPMLNVDGVINGSHRCSLAGVDLNRTWDQPSPVLHPVIYHSKAIVQYIVDVLGKKPFLFIDLHGHSKNFNFFFYGNNPDNSWCILDHSLPGKNDFMSLPLLLKQTCDHFSLSNCRFNITKTKESSSRVTLWRQFGITRSYTLESTFCGFDCGSLKGYQVNIEHLMEIGRQLCQTFSSLKHDNLSNQQEDDDDSE</sequence>
<dbReference type="EnsemblMetazoa" id="OVOC11748.1">
    <property type="protein sequence ID" value="OVOC11748.1"/>
    <property type="gene ID" value="WBGene00248557"/>
</dbReference>
<proteinExistence type="inferred from homology"/>
<evidence type="ECO:0000256" key="1">
    <source>
        <dbReference type="ARBA" id="ARBA00001947"/>
    </source>
</evidence>
<reference evidence="5" key="2">
    <citation type="submission" date="2022-06" db="UniProtKB">
        <authorList>
            <consortium name="EnsemblMetazoa"/>
        </authorList>
    </citation>
    <scope>IDENTIFICATION</scope>
</reference>
<accession>A0A8R1TLQ6</accession>